<feature type="compositionally biased region" description="Basic and acidic residues" evidence="6">
    <location>
        <begin position="515"/>
        <end position="528"/>
    </location>
</feature>
<dbReference type="GO" id="GO:0022857">
    <property type="term" value="F:transmembrane transporter activity"/>
    <property type="evidence" value="ECO:0007669"/>
    <property type="project" value="InterPro"/>
</dbReference>
<feature type="transmembrane region" description="Helical" evidence="7">
    <location>
        <begin position="305"/>
        <end position="330"/>
    </location>
</feature>
<comment type="subcellular location">
    <subcellularLocation>
        <location evidence="1">Membrane</location>
        <topology evidence="1">Multi-pass membrane protein</topology>
    </subcellularLocation>
</comment>
<protein>
    <submittedName>
        <fullName evidence="9">Major facilitator superfamily domain-containing protein</fullName>
    </submittedName>
</protein>
<dbReference type="InterPro" id="IPR011701">
    <property type="entry name" value="MFS"/>
</dbReference>
<dbReference type="OrthoDB" id="440755at2759"/>
<evidence type="ECO:0000313" key="10">
    <source>
        <dbReference type="Proteomes" id="UP000724874"/>
    </source>
</evidence>
<evidence type="ECO:0000256" key="4">
    <source>
        <dbReference type="ARBA" id="ARBA00022989"/>
    </source>
</evidence>
<dbReference type="Proteomes" id="UP000724874">
    <property type="component" value="Unassembled WGS sequence"/>
</dbReference>
<feature type="transmembrane region" description="Helical" evidence="7">
    <location>
        <begin position="163"/>
        <end position="187"/>
    </location>
</feature>
<dbReference type="PROSITE" id="PS50850">
    <property type="entry name" value="MFS"/>
    <property type="match status" value="1"/>
</dbReference>
<sequence>MDNTRASSVTALDKSCKDNTVKDFSTLKDLSKSRKILVLIVLCSALFLDTFNNSSLFAAIPPIALQLNIPDSQSVWLLGAYQLTFAALLLVSGRVSDLYNPKWVFLIGAAMMGIFALVAGFIRSKIPLIVLRALMGAGGALTIPSAQHLIVHMFPNPDEQAKAIAIFGGMGGIGIVLGLIIGALFVSFVSWPWVFYFSAIVSACITLSIFVLVPNVSRSAAKNAETGKSNRFKRLDLIGVAFFTAALILFIFAVTTGSVEGWRLAEVIAPLIISALLMVIFFIWEAYLPEWYASLPPKIWRYDNVVILTAISLVPFMWWGSIFPLFSWVWEVVYGWSAIKTAVHFLPVALGIFPALPLAAVLQSKIRIKWVIFLGFVLLLTGTILLPFGNSEARYWRFVFPGFLLGTAGAAIIYATTNIALLANTPPEVSGIVSAVFVSVLQTGGATGLAIVTSIQTSVQVKHGGPTGFQGRAAGLWFLVAFIGLMMCFFVVFTKDIGPAQGALTQQDVEASQEDSQHGEKENVDAVQ</sequence>
<dbReference type="InterPro" id="IPR036259">
    <property type="entry name" value="MFS_trans_sf"/>
</dbReference>
<dbReference type="PANTHER" id="PTHR42718">
    <property type="entry name" value="MAJOR FACILITATOR SUPERFAMILY MULTIDRUG TRANSPORTER MFSC"/>
    <property type="match status" value="1"/>
</dbReference>
<organism evidence="9 10">
    <name type="scientific">Gymnopilus junonius</name>
    <name type="common">Spectacular rustgill mushroom</name>
    <name type="synonym">Gymnopilus spectabilis subsp. junonius</name>
    <dbReference type="NCBI Taxonomy" id="109634"/>
    <lineage>
        <taxon>Eukaryota</taxon>
        <taxon>Fungi</taxon>
        <taxon>Dikarya</taxon>
        <taxon>Basidiomycota</taxon>
        <taxon>Agaricomycotina</taxon>
        <taxon>Agaricomycetes</taxon>
        <taxon>Agaricomycetidae</taxon>
        <taxon>Agaricales</taxon>
        <taxon>Agaricineae</taxon>
        <taxon>Hymenogastraceae</taxon>
        <taxon>Gymnopilus</taxon>
    </lineage>
</organism>
<accession>A0A9P5NN56</accession>
<evidence type="ECO:0000259" key="8">
    <source>
        <dbReference type="PROSITE" id="PS50850"/>
    </source>
</evidence>
<feature type="transmembrane region" description="Helical" evidence="7">
    <location>
        <begin position="370"/>
        <end position="389"/>
    </location>
</feature>
<feature type="transmembrane region" description="Helical" evidence="7">
    <location>
        <begin position="342"/>
        <end position="363"/>
    </location>
</feature>
<dbReference type="Gene3D" id="1.20.1250.20">
    <property type="entry name" value="MFS general substrate transporter like domains"/>
    <property type="match status" value="2"/>
</dbReference>
<feature type="transmembrane region" description="Helical" evidence="7">
    <location>
        <begin position="193"/>
        <end position="214"/>
    </location>
</feature>
<name>A0A9P5NN56_GYMJU</name>
<keyword evidence="5 7" id="KW-0472">Membrane</keyword>
<feature type="transmembrane region" description="Helical" evidence="7">
    <location>
        <begin position="475"/>
        <end position="493"/>
    </location>
</feature>
<feature type="region of interest" description="Disordered" evidence="6">
    <location>
        <begin position="506"/>
        <end position="528"/>
    </location>
</feature>
<dbReference type="Pfam" id="PF07690">
    <property type="entry name" value="MFS_1"/>
    <property type="match status" value="1"/>
</dbReference>
<dbReference type="GO" id="GO:0016020">
    <property type="term" value="C:membrane"/>
    <property type="evidence" value="ECO:0007669"/>
    <property type="project" value="UniProtKB-SubCell"/>
</dbReference>
<dbReference type="SUPFAM" id="SSF103473">
    <property type="entry name" value="MFS general substrate transporter"/>
    <property type="match status" value="1"/>
</dbReference>
<evidence type="ECO:0000256" key="3">
    <source>
        <dbReference type="ARBA" id="ARBA00022692"/>
    </source>
</evidence>
<feature type="domain" description="Major facilitator superfamily (MFS) profile" evidence="8">
    <location>
        <begin position="38"/>
        <end position="496"/>
    </location>
</feature>
<keyword evidence="4 7" id="KW-1133">Transmembrane helix</keyword>
<reference evidence="9" key="1">
    <citation type="submission" date="2020-11" db="EMBL/GenBank/DDBJ databases">
        <authorList>
            <consortium name="DOE Joint Genome Institute"/>
            <person name="Ahrendt S."/>
            <person name="Riley R."/>
            <person name="Andreopoulos W."/>
            <person name="LaButti K."/>
            <person name="Pangilinan J."/>
            <person name="Ruiz-duenas F.J."/>
            <person name="Barrasa J.M."/>
            <person name="Sanchez-Garcia M."/>
            <person name="Camarero S."/>
            <person name="Miyauchi S."/>
            <person name="Serrano A."/>
            <person name="Linde D."/>
            <person name="Babiker R."/>
            <person name="Drula E."/>
            <person name="Ayuso-Fernandez I."/>
            <person name="Pacheco R."/>
            <person name="Padilla G."/>
            <person name="Ferreira P."/>
            <person name="Barriuso J."/>
            <person name="Kellner H."/>
            <person name="Castanera R."/>
            <person name="Alfaro M."/>
            <person name="Ramirez L."/>
            <person name="Pisabarro A.G."/>
            <person name="Kuo A."/>
            <person name="Tritt A."/>
            <person name="Lipzen A."/>
            <person name="He G."/>
            <person name="Yan M."/>
            <person name="Ng V."/>
            <person name="Cullen D."/>
            <person name="Martin F."/>
            <person name="Rosso M.-N."/>
            <person name="Henrissat B."/>
            <person name="Hibbett D."/>
            <person name="Martinez A.T."/>
            <person name="Grigoriev I.V."/>
        </authorList>
    </citation>
    <scope>NUCLEOTIDE SEQUENCE</scope>
    <source>
        <strain evidence="9">AH 44721</strain>
    </source>
</reference>
<comment type="caution">
    <text evidence="9">The sequence shown here is derived from an EMBL/GenBank/DDBJ whole genome shotgun (WGS) entry which is preliminary data.</text>
</comment>
<gene>
    <name evidence="9" type="ORF">CPB84DRAFT_1731321</name>
</gene>
<feature type="transmembrane region" description="Helical" evidence="7">
    <location>
        <begin position="429"/>
        <end position="455"/>
    </location>
</feature>
<feature type="transmembrane region" description="Helical" evidence="7">
    <location>
        <begin position="36"/>
        <end position="61"/>
    </location>
</feature>
<feature type="transmembrane region" description="Helical" evidence="7">
    <location>
        <begin position="395"/>
        <end position="417"/>
    </location>
</feature>
<feature type="transmembrane region" description="Helical" evidence="7">
    <location>
        <begin position="128"/>
        <end position="151"/>
    </location>
</feature>
<feature type="transmembrane region" description="Helical" evidence="7">
    <location>
        <begin position="235"/>
        <end position="255"/>
    </location>
</feature>
<evidence type="ECO:0000313" key="9">
    <source>
        <dbReference type="EMBL" id="KAF8898067.1"/>
    </source>
</evidence>
<feature type="transmembrane region" description="Helical" evidence="7">
    <location>
        <begin position="267"/>
        <end position="284"/>
    </location>
</feature>
<feature type="transmembrane region" description="Helical" evidence="7">
    <location>
        <begin position="103"/>
        <end position="122"/>
    </location>
</feature>
<keyword evidence="10" id="KW-1185">Reference proteome</keyword>
<evidence type="ECO:0000256" key="1">
    <source>
        <dbReference type="ARBA" id="ARBA00004141"/>
    </source>
</evidence>
<feature type="transmembrane region" description="Helical" evidence="7">
    <location>
        <begin position="73"/>
        <end position="91"/>
    </location>
</feature>
<evidence type="ECO:0000256" key="7">
    <source>
        <dbReference type="SAM" id="Phobius"/>
    </source>
</evidence>
<keyword evidence="3 7" id="KW-0812">Transmembrane</keyword>
<proteinExistence type="predicted"/>
<dbReference type="EMBL" id="JADNYJ010000056">
    <property type="protein sequence ID" value="KAF8898067.1"/>
    <property type="molecule type" value="Genomic_DNA"/>
</dbReference>
<keyword evidence="2" id="KW-0813">Transport</keyword>
<dbReference type="PANTHER" id="PTHR42718:SF9">
    <property type="entry name" value="MAJOR FACILITATOR SUPERFAMILY MULTIDRUG TRANSPORTER MFSC"/>
    <property type="match status" value="1"/>
</dbReference>
<dbReference type="InterPro" id="IPR020846">
    <property type="entry name" value="MFS_dom"/>
</dbReference>
<evidence type="ECO:0000256" key="2">
    <source>
        <dbReference type="ARBA" id="ARBA00022448"/>
    </source>
</evidence>
<dbReference type="AlphaFoldDB" id="A0A9P5NN56"/>
<evidence type="ECO:0000256" key="6">
    <source>
        <dbReference type="SAM" id="MobiDB-lite"/>
    </source>
</evidence>
<evidence type="ECO:0000256" key="5">
    <source>
        <dbReference type="ARBA" id="ARBA00023136"/>
    </source>
</evidence>